<dbReference type="Proteomes" id="UP000515159">
    <property type="component" value="Chromosome 8"/>
</dbReference>
<dbReference type="InterPro" id="IPR036259">
    <property type="entry name" value="MFS_trans_sf"/>
</dbReference>
<dbReference type="KEGG" id="gsh:117365559"/>
<evidence type="ECO:0000256" key="15">
    <source>
        <dbReference type="ARBA" id="ARBA00035930"/>
    </source>
</evidence>
<evidence type="ECO:0000256" key="11">
    <source>
        <dbReference type="ARBA" id="ARBA00023136"/>
    </source>
</evidence>
<keyword evidence="13" id="KW-0325">Glycoprotein</keyword>
<dbReference type="GO" id="GO:0140329">
    <property type="term" value="P:lysophospholipid translocation"/>
    <property type="evidence" value="ECO:0007669"/>
    <property type="project" value="TreeGrafter"/>
</dbReference>
<evidence type="ECO:0000256" key="14">
    <source>
        <dbReference type="ARBA" id="ARBA00035893"/>
    </source>
</evidence>
<feature type="transmembrane region" description="Helical" evidence="19">
    <location>
        <begin position="352"/>
        <end position="370"/>
    </location>
</feature>
<dbReference type="GO" id="GO:0008643">
    <property type="term" value="P:carbohydrate transport"/>
    <property type="evidence" value="ECO:0007669"/>
    <property type="project" value="InterPro"/>
</dbReference>
<evidence type="ECO:0000256" key="9">
    <source>
        <dbReference type="ARBA" id="ARBA00022989"/>
    </source>
</evidence>
<evidence type="ECO:0000256" key="5">
    <source>
        <dbReference type="ARBA" id="ARBA00022475"/>
    </source>
</evidence>
<dbReference type="InParanoid" id="A0A6P8S3Y0"/>
<sequence length="521" mass="56817">MAKGTESESASSTGLLQADDAAGSAKVPKGKLSVLNKACYAVGGAPYQITGCAIGFFLQIYLLDVAQLDPFYASIILFVGRAWDAITDPLVGFFISKSSWTSFGRLMPWIICSTPFAVTSYFLLWLVPGVSNGHVIWYLFFYCLFQSLVTCFHVPYSALTMFISTEQSERDSATAYRMTVEVLGSLLGTAIQGQIVGQADTPCIPDTVLVGVENCSVQGMNSTHDDGSLTDTRKAYLIAAGVISSIYVLCAVILFLGVREKPDCTKLLSDQPVSYFEGLKLVMNHGPYIKLITGFLFTSLAFMLLEGNFALFLTYTLGFRSNFHHILLVIMLSATLMIPFWQWFLTRFGKKTAVYVGISSSIPFIILVVVLESNLIVTYASAVAAGVSVAAAFLLPWSMLPDVIDDFLLKHPESRGHEAIFFSFYVFFTKFATGVSLGISTLSLDFAGYKTRGCSQPPAVDFTLKMLVCAAPVTLILLGLVLFKLYPINETVRKKNKKALQVLRNSGSDSETDSTEGASNV</sequence>
<evidence type="ECO:0000256" key="18">
    <source>
        <dbReference type="ARBA" id="ARBA00036741"/>
    </source>
</evidence>
<dbReference type="PANTHER" id="PTHR11328">
    <property type="entry name" value="MAJOR FACILITATOR SUPERFAMILY DOMAIN-CONTAINING PROTEIN"/>
    <property type="match status" value="1"/>
</dbReference>
<keyword evidence="12" id="KW-1015">Disulfide bond</keyword>
<feature type="transmembrane region" description="Helical" evidence="19">
    <location>
        <begin position="419"/>
        <end position="442"/>
    </location>
</feature>
<dbReference type="AlphaFoldDB" id="A0A6P8S3Y0"/>
<dbReference type="GO" id="GO:0005789">
    <property type="term" value="C:endoplasmic reticulum membrane"/>
    <property type="evidence" value="ECO:0007669"/>
    <property type="project" value="UniProtKB-SubCell"/>
</dbReference>
<evidence type="ECO:0000256" key="2">
    <source>
        <dbReference type="ARBA" id="ARBA00004651"/>
    </source>
</evidence>
<keyword evidence="11 19" id="KW-0472">Membrane</keyword>
<evidence type="ECO:0000313" key="21">
    <source>
        <dbReference type="RefSeq" id="XP_033811948.1"/>
    </source>
</evidence>
<evidence type="ECO:0000256" key="10">
    <source>
        <dbReference type="ARBA" id="ARBA00023055"/>
    </source>
</evidence>
<proteinExistence type="inferred from homology"/>
<keyword evidence="5" id="KW-1003">Cell membrane</keyword>
<feature type="transmembrane region" description="Helical" evidence="19">
    <location>
        <begin position="235"/>
        <end position="258"/>
    </location>
</feature>
<feature type="transmembrane region" description="Helical" evidence="19">
    <location>
        <begin position="106"/>
        <end position="128"/>
    </location>
</feature>
<protein>
    <submittedName>
        <fullName evidence="21">Sodium-dependent lysophosphatidylcholine symporter 1</fullName>
    </submittedName>
</protein>
<feature type="transmembrane region" description="Helical" evidence="19">
    <location>
        <begin position="462"/>
        <end position="486"/>
    </location>
</feature>
<feature type="transmembrane region" description="Helical" evidence="19">
    <location>
        <begin position="135"/>
        <end position="156"/>
    </location>
</feature>
<keyword evidence="10" id="KW-0445">Lipid transport</keyword>
<evidence type="ECO:0000256" key="19">
    <source>
        <dbReference type="SAM" id="Phobius"/>
    </source>
</evidence>
<dbReference type="GeneID" id="117365559"/>
<dbReference type="SUPFAM" id="SSF103473">
    <property type="entry name" value="MFS general substrate transporter"/>
    <property type="match status" value="1"/>
</dbReference>
<dbReference type="OrthoDB" id="197206at2759"/>
<keyword evidence="4" id="KW-0813">Transport</keyword>
<reference evidence="21" key="1">
    <citation type="submission" date="2025-08" db="UniProtKB">
        <authorList>
            <consortium name="RefSeq"/>
        </authorList>
    </citation>
    <scope>IDENTIFICATION</scope>
</reference>
<comment type="catalytic activity">
    <reaction evidence="17">
        <text>a 1-acyl-sn-glycero-3-phosphocholine(in) + Na(+)(in) = a 1-acyl-sn-glycero-3-phosphocholine(out) + Na(+)(out)</text>
        <dbReference type="Rhea" id="RHEA:44376"/>
        <dbReference type="ChEBI" id="CHEBI:29101"/>
        <dbReference type="ChEBI" id="CHEBI:58168"/>
    </reaction>
</comment>
<dbReference type="CTD" id="84879"/>
<evidence type="ECO:0000256" key="8">
    <source>
        <dbReference type="ARBA" id="ARBA00022847"/>
    </source>
</evidence>
<feature type="transmembrane region" description="Helical" evidence="19">
    <location>
        <begin position="288"/>
        <end position="305"/>
    </location>
</feature>
<dbReference type="PANTHER" id="PTHR11328:SF29">
    <property type="entry name" value="SODIUM-DEPENDENT LYSOPHOSPHATIDYLCHOLINE SYMPORTER 1"/>
    <property type="match status" value="1"/>
</dbReference>
<evidence type="ECO:0000256" key="17">
    <source>
        <dbReference type="ARBA" id="ARBA00036686"/>
    </source>
</evidence>
<dbReference type="RefSeq" id="XP_033811948.1">
    <property type="nucleotide sequence ID" value="XM_033956057.1"/>
</dbReference>
<comment type="catalytic activity">
    <reaction evidence="18">
        <text>a 1-acyl-sn-glycero-3-phosphoethanolamine(in) + Na(+)(in) = a 1-acyl-sn-glycero-3-phosphoethanolamine(out) + Na(+)(out)</text>
        <dbReference type="Rhea" id="RHEA:43868"/>
        <dbReference type="ChEBI" id="CHEBI:29101"/>
        <dbReference type="ChEBI" id="CHEBI:64381"/>
    </reaction>
</comment>
<keyword evidence="8" id="KW-0769">Symport</keyword>
<evidence type="ECO:0000256" key="1">
    <source>
        <dbReference type="ARBA" id="ARBA00004477"/>
    </source>
</evidence>
<keyword evidence="9 19" id="KW-1133">Transmembrane helix</keyword>
<dbReference type="GO" id="GO:0005886">
    <property type="term" value="C:plasma membrane"/>
    <property type="evidence" value="ECO:0007669"/>
    <property type="project" value="UniProtKB-SubCell"/>
</dbReference>
<keyword evidence="6 19" id="KW-0812">Transmembrane</keyword>
<dbReference type="Pfam" id="PF13347">
    <property type="entry name" value="MFS_2"/>
    <property type="match status" value="1"/>
</dbReference>
<evidence type="ECO:0000256" key="13">
    <source>
        <dbReference type="ARBA" id="ARBA00023180"/>
    </source>
</evidence>
<evidence type="ECO:0000256" key="3">
    <source>
        <dbReference type="ARBA" id="ARBA00008335"/>
    </source>
</evidence>
<feature type="transmembrane region" description="Helical" evidence="19">
    <location>
        <begin position="325"/>
        <end position="345"/>
    </location>
</feature>
<comment type="subcellular location">
    <subcellularLocation>
        <location evidence="2">Cell membrane</location>
        <topology evidence="2">Multi-pass membrane protein</topology>
    </subcellularLocation>
    <subcellularLocation>
        <location evidence="1">Endoplasmic reticulum membrane</location>
        <topology evidence="1">Multi-pass membrane protein</topology>
    </subcellularLocation>
</comment>
<evidence type="ECO:0000256" key="12">
    <source>
        <dbReference type="ARBA" id="ARBA00023157"/>
    </source>
</evidence>
<comment type="catalytic activity">
    <reaction evidence="16">
        <text>1-(4Z,7Z,10Z,13Z,16Z,19Z-docosahexaenoyl)-sn-glycero-3-phosphocholine(in) + Na(+)(in) = 1-(4Z,7Z,10Z,13Z,16Z,19Z-docosahexaenoyl)-sn-glycero-3-phosphocholine(out) + Na(+)(out)</text>
        <dbReference type="Rhea" id="RHEA:43860"/>
        <dbReference type="ChEBI" id="CHEBI:29101"/>
        <dbReference type="ChEBI" id="CHEBI:73873"/>
    </reaction>
</comment>
<dbReference type="FunFam" id="1.20.1250.20:FF:000183">
    <property type="entry name" value="sodium-dependent lysophosphatidylcholine symporter 1 isoform X2"/>
    <property type="match status" value="1"/>
</dbReference>
<dbReference type="InterPro" id="IPR039672">
    <property type="entry name" value="MFS_2"/>
</dbReference>
<dbReference type="GO" id="GO:0051978">
    <property type="term" value="F:lysophospholipid:sodium symporter activity"/>
    <property type="evidence" value="ECO:0007669"/>
    <property type="project" value="TreeGrafter"/>
</dbReference>
<organism evidence="20 21">
    <name type="scientific">Geotrypetes seraphini</name>
    <name type="common">Gaboon caecilian</name>
    <name type="synonym">Caecilia seraphini</name>
    <dbReference type="NCBI Taxonomy" id="260995"/>
    <lineage>
        <taxon>Eukaryota</taxon>
        <taxon>Metazoa</taxon>
        <taxon>Chordata</taxon>
        <taxon>Craniata</taxon>
        <taxon>Vertebrata</taxon>
        <taxon>Euteleostomi</taxon>
        <taxon>Amphibia</taxon>
        <taxon>Gymnophiona</taxon>
        <taxon>Geotrypetes</taxon>
    </lineage>
</organism>
<evidence type="ECO:0000256" key="4">
    <source>
        <dbReference type="ARBA" id="ARBA00022448"/>
    </source>
</evidence>
<keyword evidence="7" id="KW-0256">Endoplasmic reticulum</keyword>
<accession>A0A6P8S3Y0</accession>
<evidence type="ECO:0000256" key="6">
    <source>
        <dbReference type="ARBA" id="ARBA00022692"/>
    </source>
</evidence>
<name>A0A6P8S3Y0_GEOSA</name>
<comment type="similarity">
    <text evidence="3">Belongs to the major facilitator superfamily.</text>
</comment>
<dbReference type="Gene3D" id="1.20.1250.20">
    <property type="entry name" value="MFS general substrate transporter like domains"/>
    <property type="match status" value="2"/>
</dbReference>
<keyword evidence="20" id="KW-1185">Reference proteome</keyword>
<evidence type="ECO:0000256" key="16">
    <source>
        <dbReference type="ARBA" id="ARBA00036185"/>
    </source>
</evidence>
<dbReference type="FunFam" id="1.20.1250.20:FF:000185">
    <property type="entry name" value="sodium-dependent lysophosphatidylcholine symporter 1 isoform X1"/>
    <property type="match status" value="1"/>
</dbReference>
<dbReference type="GO" id="GO:1990379">
    <property type="term" value="P:lipid transport across blood-brain barrier"/>
    <property type="evidence" value="ECO:0007669"/>
    <property type="project" value="TreeGrafter"/>
</dbReference>
<comment type="catalytic activity">
    <reaction evidence="15">
        <text>1-(9Z-octadecenoyl)-sn-glycero-3-phosphocholine(in) + Na(+)(in) = 1-(9Z-octadecenoyl)-sn-glycero-3-phosphocholine(out) + Na(+)(out)</text>
        <dbReference type="Rhea" id="RHEA:43856"/>
        <dbReference type="ChEBI" id="CHEBI:28610"/>
        <dbReference type="ChEBI" id="CHEBI:29101"/>
    </reaction>
</comment>
<dbReference type="FunCoup" id="A0A6P8S3Y0">
    <property type="interactions" value="397"/>
</dbReference>
<gene>
    <name evidence="21" type="primary">MFSD2A</name>
</gene>
<evidence type="ECO:0000313" key="20">
    <source>
        <dbReference type="Proteomes" id="UP000515159"/>
    </source>
</evidence>
<feature type="transmembrane region" description="Helical" evidence="19">
    <location>
        <begin position="38"/>
        <end position="62"/>
    </location>
</feature>
<evidence type="ECO:0000256" key="7">
    <source>
        <dbReference type="ARBA" id="ARBA00022824"/>
    </source>
</evidence>
<comment type="catalytic activity">
    <reaction evidence="14">
        <text>1-hexadecanoyl-sn-glycero-3-phosphocholine(in) + Na(+)(in) = 1-hexadecanoyl-sn-glycero-3-phosphocholine(out) + Na(+)(out)</text>
        <dbReference type="Rhea" id="RHEA:43864"/>
        <dbReference type="ChEBI" id="CHEBI:29101"/>
        <dbReference type="ChEBI" id="CHEBI:72998"/>
    </reaction>
</comment>
<feature type="transmembrane region" description="Helical" evidence="19">
    <location>
        <begin position="376"/>
        <end position="398"/>
    </location>
</feature>
<dbReference type="GO" id="GO:0015245">
    <property type="term" value="F:fatty acid transmembrane transporter activity"/>
    <property type="evidence" value="ECO:0007669"/>
    <property type="project" value="TreeGrafter"/>
</dbReference>